<dbReference type="EMBL" id="VNIQ01000004">
    <property type="protein sequence ID" value="TYQ03722.1"/>
    <property type="molecule type" value="Genomic_DNA"/>
</dbReference>
<feature type="chain" id="PRO_5038510369" evidence="1">
    <location>
        <begin position="22"/>
        <end position="286"/>
    </location>
</feature>
<protein>
    <submittedName>
        <fullName evidence="3">Amino acid ABC transporter substrate-binding protein (PAAT family)</fullName>
    </submittedName>
</protein>
<dbReference type="InterPro" id="IPR001638">
    <property type="entry name" value="Solute-binding_3/MltF_N"/>
</dbReference>
<organism evidence="3">
    <name type="scientific">Nocardia globerula</name>
    <dbReference type="NCBI Taxonomy" id="1818"/>
    <lineage>
        <taxon>Bacteria</taxon>
        <taxon>Bacillati</taxon>
        <taxon>Actinomycetota</taxon>
        <taxon>Actinomycetes</taxon>
        <taxon>Mycobacteriales</taxon>
        <taxon>Nocardiaceae</taxon>
        <taxon>Nocardia</taxon>
    </lineage>
</organism>
<comment type="caution">
    <text evidence="3">The sequence shown here is derived from an EMBL/GenBank/DDBJ whole genome shotgun (WGS) entry which is preliminary data.</text>
</comment>
<evidence type="ECO:0000259" key="2">
    <source>
        <dbReference type="SMART" id="SM00062"/>
    </source>
</evidence>
<accession>A0A652YNM6</accession>
<evidence type="ECO:0000313" key="3">
    <source>
        <dbReference type="EMBL" id="TYQ03722.1"/>
    </source>
</evidence>
<dbReference type="Gene3D" id="3.40.190.10">
    <property type="entry name" value="Periplasmic binding protein-like II"/>
    <property type="match status" value="2"/>
</dbReference>
<gene>
    <name evidence="3" type="ORF">FNL38_10489</name>
</gene>
<dbReference type="PROSITE" id="PS51257">
    <property type="entry name" value="PROKAR_LIPOPROTEIN"/>
    <property type="match status" value="1"/>
</dbReference>
<name>A0A652YNM6_NOCGL</name>
<dbReference type="PANTHER" id="PTHR35936:SF17">
    <property type="entry name" value="ARGININE-BINDING EXTRACELLULAR PROTEIN ARTP"/>
    <property type="match status" value="1"/>
</dbReference>
<proteinExistence type="predicted"/>
<feature type="signal peptide" evidence="1">
    <location>
        <begin position="1"/>
        <end position="21"/>
    </location>
</feature>
<feature type="domain" description="Solute-binding protein family 3/N-terminal" evidence="2">
    <location>
        <begin position="47"/>
        <end position="272"/>
    </location>
</feature>
<dbReference type="AlphaFoldDB" id="A0A652YNM6"/>
<reference evidence="3" key="1">
    <citation type="submission" date="2019-07" db="EMBL/GenBank/DDBJ databases">
        <title>Genomic Encyclopedia of Type Strains, Phase IV (KMG-IV): sequencing the most valuable type-strain genomes for metagenomic binning, comparative biology and taxonomic classification.</title>
        <authorList>
            <person name="Goeker M."/>
        </authorList>
    </citation>
    <scope>NUCLEOTIDE SEQUENCE</scope>
    <source>
        <strain evidence="3">DSM 44596</strain>
    </source>
</reference>
<keyword evidence="1" id="KW-0732">Signal</keyword>
<dbReference type="CDD" id="cd01004">
    <property type="entry name" value="PBP2_MidA_like"/>
    <property type="match status" value="1"/>
</dbReference>
<dbReference type="SMART" id="SM00062">
    <property type="entry name" value="PBPb"/>
    <property type="match status" value="1"/>
</dbReference>
<sequence>MRRILAVAAATALAATLTACGSGSDDTAAPTDCTPTLGSSDLAEEGTLTIATNATLPPMQYVDESGKVVGMRVDLGKEIANRLCLRADFVNIEFDAQIPGVQSGRWDMIDTGMFYTPARAETISLVPYEVQAVSVSVPAGNPESISSVDDLAGKTIAVEAPGYEFDTLNALNETFSAAGKPTMNVQTFKTNADAYQALSAGQADGAAIVSSVTSFYQKDGRFETGVDGINNSPLALGFSQGSKTAVEVARVLTDMRADGYLPALFEEYGVDGYDGDISVSTGPLQP</sequence>
<dbReference type="PANTHER" id="PTHR35936">
    <property type="entry name" value="MEMBRANE-BOUND LYTIC MUREIN TRANSGLYCOSYLASE F"/>
    <property type="match status" value="1"/>
</dbReference>
<dbReference type="SUPFAM" id="SSF53850">
    <property type="entry name" value="Periplasmic binding protein-like II"/>
    <property type="match status" value="1"/>
</dbReference>
<dbReference type="Pfam" id="PF00497">
    <property type="entry name" value="SBP_bac_3"/>
    <property type="match status" value="1"/>
</dbReference>
<evidence type="ECO:0000256" key="1">
    <source>
        <dbReference type="SAM" id="SignalP"/>
    </source>
</evidence>